<dbReference type="EMBL" id="BOQL01000001">
    <property type="protein sequence ID" value="GIM62840.1"/>
    <property type="molecule type" value="Genomic_DNA"/>
</dbReference>
<dbReference type="SUPFAM" id="SSF56801">
    <property type="entry name" value="Acetyl-CoA synthetase-like"/>
    <property type="match status" value="1"/>
</dbReference>
<gene>
    <name evidence="2" type="ORF">Aau02nite_00160</name>
</gene>
<dbReference type="PANTHER" id="PTHR43845">
    <property type="entry name" value="BLR5969 PROTEIN"/>
    <property type="match status" value="1"/>
</dbReference>
<dbReference type="AlphaFoldDB" id="A0A919S3L7"/>
<comment type="caution">
    <text evidence="2">The sequence shown here is derived from an EMBL/GenBank/DDBJ whole genome shotgun (WGS) entry which is preliminary data.</text>
</comment>
<sequence length="488" mass="53039">MSLAESHLRTVRAVHAGTDDLSALQARKLLDTLAVAAHSRLHAESLRDWRDDRTLAEARALPADVVLTKLLSRVPLLDRGELRARSRDAFTRQVTSFLHYYESSGTTGDPVAAPKAVDDLVVNTMNIGEMWGRILDPSDSALILINGPFAPAGYQFEKVLEYLGVLSMRLWADNVTGDYTRVLRLAADLQANVYVGTASRLLELVHFAVRNGAPPPRFDRLLLMAEQTGESLLRHLEQLTGATAYVASYGSSETGTTAVTCERGRLHLQLQSYLLELHDERGTRLVDGGPDSGELVVTTLDLPARPLVRYRTGDLVQTTGEPCPCGLALPVMRTLGRRQDVVTFGGVNVRQEDFEAELWSGAGGGPIVLDYMLVVRGHEVVCLMTTDQPPSDSWVAATTGRLGSSFAGRRFGIGVVNALPPLATMGSYVGWKLSRMLDLDDARAWSGLPAPIEAALRETLQQVEASTGLRPAHPGGTLTEPERITDES</sequence>
<keyword evidence="3" id="KW-1185">Reference proteome</keyword>
<evidence type="ECO:0000313" key="2">
    <source>
        <dbReference type="EMBL" id="GIM62840.1"/>
    </source>
</evidence>
<evidence type="ECO:0000256" key="1">
    <source>
        <dbReference type="SAM" id="MobiDB-lite"/>
    </source>
</evidence>
<evidence type="ECO:0008006" key="4">
    <source>
        <dbReference type="Google" id="ProtNLM"/>
    </source>
</evidence>
<dbReference type="Proteomes" id="UP000681340">
    <property type="component" value="Unassembled WGS sequence"/>
</dbReference>
<proteinExistence type="predicted"/>
<evidence type="ECO:0000313" key="3">
    <source>
        <dbReference type="Proteomes" id="UP000681340"/>
    </source>
</evidence>
<protein>
    <recommendedName>
        <fullName evidence="4">Phenylacetate-CoA ligase</fullName>
    </recommendedName>
</protein>
<dbReference type="Gene3D" id="3.40.50.12780">
    <property type="entry name" value="N-terminal domain of ligase-like"/>
    <property type="match status" value="1"/>
</dbReference>
<feature type="region of interest" description="Disordered" evidence="1">
    <location>
        <begin position="465"/>
        <end position="488"/>
    </location>
</feature>
<dbReference type="PANTHER" id="PTHR43845:SF1">
    <property type="entry name" value="BLR5969 PROTEIN"/>
    <property type="match status" value="1"/>
</dbReference>
<name>A0A919S3L7_9ACTN</name>
<reference evidence="2" key="1">
    <citation type="submission" date="2021-03" db="EMBL/GenBank/DDBJ databases">
        <title>Whole genome shotgun sequence of Actinoplanes auranticolor NBRC 12245.</title>
        <authorList>
            <person name="Komaki H."/>
            <person name="Tamura T."/>
        </authorList>
    </citation>
    <scope>NUCLEOTIDE SEQUENCE</scope>
    <source>
        <strain evidence="2">NBRC 12245</strain>
    </source>
</reference>
<accession>A0A919S3L7</accession>
<dbReference type="InterPro" id="IPR042099">
    <property type="entry name" value="ANL_N_sf"/>
</dbReference>
<organism evidence="2 3">
    <name type="scientific">Actinoplanes auranticolor</name>
    <dbReference type="NCBI Taxonomy" id="47988"/>
    <lineage>
        <taxon>Bacteria</taxon>
        <taxon>Bacillati</taxon>
        <taxon>Actinomycetota</taxon>
        <taxon>Actinomycetes</taxon>
        <taxon>Micromonosporales</taxon>
        <taxon>Micromonosporaceae</taxon>
        <taxon>Actinoplanes</taxon>
    </lineage>
</organism>